<accession>W2IQY7</accession>
<evidence type="ECO:0000313" key="1">
    <source>
        <dbReference type="EMBL" id="ETL36521.1"/>
    </source>
</evidence>
<dbReference type="AlphaFoldDB" id="W2IQY7"/>
<feature type="non-terminal residue" evidence="1">
    <location>
        <position position="54"/>
    </location>
</feature>
<dbReference type="Proteomes" id="UP000053864">
    <property type="component" value="Unassembled WGS sequence"/>
</dbReference>
<evidence type="ECO:0008006" key="2">
    <source>
        <dbReference type="Google" id="ProtNLM"/>
    </source>
</evidence>
<name>W2IQY7_PHYNI</name>
<gene>
    <name evidence="1" type="ORF">L916_11509</name>
</gene>
<protein>
    <recommendedName>
        <fullName evidence="2">HTH psq-type domain-containing protein</fullName>
    </recommendedName>
</protein>
<reference evidence="1" key="1">
    <citation type="submission" date="2013-11" db="EMBL/GenBank/DDBJ databases">
        <title>The Genome Sequence of Phytophthora parasitica CJ05E6.</title>
        <authorList>
            <consortium name="The Broad Institute Genomics Platform"/>
            <person name="Russ C."/>
            <person name="Tyler B."/>
            <person name="Panabieres F."/>
            <person name="Shan W."/>
            <person name="Tripathy S."/>
            <person name="Grunwald N."/>
            <person name="Machado M."/>
            <person name="Johnson C.S."/>
            <person name="Arredondo F."/>
            <person name="Hong C."/>
            <person name="Coffey M."/>
            <person name="Young S.K."/>
            <person name="Zeng Q."/>
            <person name="Gargeya S."/>
            <person name="Fitzgerald M."/>
            <person name="Abouelleil A."/>
            <person name="Alvarado L."/>
            <person name="Chapman S.B."/>
            <person name="Gainer-Dewar J."/>
            <person name="Goldberg J."/>
            <person name="Griggs A."/>
            <person name="Gujja S."/>
            <person name="Hansen M."/>
            <person name="Howarth C."/>
            <person name="Imamovic A."/>
            <person name="Ireland A."/>
            <person name="Larimer J."/>
            <person name="McCowan C."/>
            <person name="Murphy C."/>
            <person name="Pearson M."/>
            <person name="Poon T.W."/>
            <person name="Priest M."/>
            <person name="Roberts A."/>
            <person name="Saif S."/>
            <person name="Shea T."/>
            <person name="Sykes S."/>
            <person name="Wortman J."/>
            <person name="Nusbaum C."/>
            <person name="Birren B."/>
        </authorList>
    </citation>
    <scope>NUCLEOTIDE SEQUENCE [LARGE SCALE GENOMIC DNA]</scope>
    <source>
        <strain evidence="1">CJ05E6</strain>
    </source>
</reference>
<organism evidence="1">
    <name type="scientific">Phytophthora nicotianae</name>
    <name type="common">Potato buckeye rot agent</name>
    <name type="synonym">Phytophthora parasitica</name>
    <dbReference type="NCBI Taxonomy" id="4792"/>
    <lineage>
        <taxon>Eukaryota</taxon>
        <taxon>Sar</taxon>
        <taxon>Stramenopiles</taxon>
        <taxon>Oomycota</taxon>
        <taxon>Peronosporomycetes</taxon>
        <taxon>Peronosporales</taxon>
        <taxon>Peronosporaceae</taxon>
        <taxon>Phytophthora</taxon>
    </lineage>
</organism>
<proteinExistence type="predicted"/>
<dbReference type="EMBL" id="KI673754">
    <property type="protein sequence ID" value="ETL36521.1"/>
    <property type="molecule type" value="Genomic_DNA"/>
</dbReference>
<sequence>MKDVPLDTWISAMTAVRGGMNIRVASKVYKVSREPLQLRILGLVPIQDRTSPQL</sequence>